<feature type="region of interest" description="Disordered" evidence="1">
    <location>
        <begin position="170"/>
        <end position="211"/>
    </location>
</feature>
<dbReference type="PANTHER" id="PTHR48125">
    <property type="entry name" value="LP07818P1"/>
    <property type="match status" value="1"/>
</dbReference>
<sequence>MQDASDDVYGAPGRPGGPPLDSPLDPFQDDLSGDGGDGGSNNDNNTTASLLLATITIFQTHELPLQGAPEVYMQCFPKHGMQDVKLNEVDKVRHEYTFTNKVVGKFTQDSDGWCLRCMLKEHDPFPLRDDNFGGFEICRGEFAVKDTVEKYKTNEFKILLKCPSCVLHAAAPPPSPPPKPDVDDGDDGRDDGNADDHDHDDDDDDDDDDGTASWWKVVSRHGADAIEHEGDHVGMRLWDVDHVGLYSSDDCSSRPLAVTSIAYSDDPSAHIPWKVKGHGTVYNAKFGSGSGSGSASGSGHGSGHYGQHEARAYVYETEDGGASLAFHLKRSDRVRCVVFRTFEGTPDRADRFPTSMALLMDDDGPEGADPFVEVARWDDIDMDKPWKYLKVSNAEEPDVDTTTTTIASPPPSPPPTTTTSTSEAMPPSQPPVPPPPPPPPPPPTTTTTTLTMTTSTTTTAAPTTTSTTSVTTTAATPSSTDSTTTVPGSGSADAKSGGTSIDKSDDDGRKIDPSPPETNKHMLPLIVGALIMCAGCGTLVALVIRRNRRMSVSNSRAYAYHGLESAVPGDFQLDVGPLEVAAFEPVRPDAVEGALGGPPPRETALTMSKTPGGLKLTH</sequence>
<feature type="compositionally biased region" description="Basic and acidic residues" evidence="1">
    <location>
        <begin position="502"/>
        <end position="512"/>
    </location>
</feature>
<feature type="compositionally biased region" description="Pro residues" evidence="1">
    <location>
        <begin position="427"/>
        <end position="444"/>
    </location>
</feature>
<dbReference type="InterPro" id="IPR057713">
    <property type="entry name" value="DUF7953"/>
</dbReference>
<gene>
    <name evidence="4" type="ORF">PPROV_000783100</name>
</gene>
<keyword evidence="2" id="KW-0472">Membrane</keyword>
<feature type="compositionally biased region" description="Low complexity" evidence="1">
    <location>
        <begin position="417"/>
        <end position="426"/>
    </location>
</feature>
<evidence type="ECO:0000259" key="3">
    <source>
        <dbReference type="Pfam" id="PF25829"/>
    </source>
</evidence>
<dbReference type="Pfam" id="PF25829">
    <property type="entry name" value="DUF7953"/>
    <property type="match status" value="1"/>
</dbReference>
<feature type="transmembrane region" description="Helical" evidence="2">
    <location>
        <begin position="522"/>
        <end position="544"/>
    </location>
</feature>
<comment type="caution">
    <text evidence="4">The sequence shown here is derived from an EMBL/GenBank/DDBJ whole genome shotgun (WGS) entry which is preliminary data.</text>
</comment>
<feature type="compositionally biased region" description="Acidic residues" evidence="1">
    <location>
        <begin position="198"/>
        <end position="210"/>
    </location>
</feature>
<dbReference type="AlphaFoldDB" id="A0A830HPJ0"/>
<feature type="region of interest" description="Disordered" evidence="1">
    <location>
        <begin position="595"/>
        <end position="618"/>
    </location>
</feature>
<evidence type="ECO:0000313" key="5">
    <source>
        <dbReference type="Proteomes" id="UP000660262"/>
    </source>
</evidence>
<feature type="compositionally biased region" description="Low complexity" evidence="1">
    <location>
        <begin position="445"/>
        <end position="487"/>
    </location>
</feature>
<feature type="domain" description="DUF7953" evidence="3">
    <location>
        <begin position="49"/>
        <end position="163"/>
    </location>
</feature>
<name>A0A830HPJ0_9CHLO</name>
<reference evidence="4" key="1">
    <citation type="submission" date="2020-10" db="EMBL/GenBank/DDBJ databases">
        <title>Unveiling of a novel bifunctional photoreceptor, Dualchrome1, isolated from a cosmopolitan green alga.</title>
        <authorList>
            <person name="Suzuki S."/>
            <person name="Kawachi M."/>
        </authorList>
    </citation>
    <scope>NUCLEOTIDE SEQUENCE</scope>
    <source>
        <strain evidence="4">NIES 2893</strain>
    </source>
</reference>
<feature type="region of interest" description="Disordered" evidence="1">
    <location>
        <begin position="395"/>
        <end position="520"/>
    </location>
</feature>
<evidence type="ECO:0000256" key="1">
    <source>
        <dbReference type="SAM" id="MobiDB-lite"/>
    </source>
</evidence>
<dbReference type="PANTHER" id="PTHR48125:SF10">
    <property type="entry name" value="OS12G0136300 PROTEIN"/>
    <property type="match status" value="1"/>
</dbReference>
<dbReference type="Proteomes" id="UP000660262">
    <property type="component" value="Unassembled WGS sequence"/>
</dbReference>
<protein>
    <recommendedName>
        <fullName evidence="3">DUF7953 domain-containing protein</fullName>
    </recommendedName>
</protein>
<proteinExistence type="predicted"/>
<keyword evidence="2" id="KW-1133">Transmembrane helix</keyword>
<accession>A0A830HPJ0</accession>
<feature type="region of interest" description="Disordered" evidence="1">
    <location>
        <begin position="1"/>
        <end position="45"/>
    </location>
</feature>
<evidence type="ECO:0000313" key="4">
    <source>
        <dbReference type="EMBL" id="GHP09094.1"/>
    </source>
</evidence>
<evidence type="ECO:0000256" key="2">
    <source>
        <dbReference type="SAM" id="Phobius"/>
    </source>
</evidence>
<keyword evidence="5" id="KW-1185">Reference proteome</keyword>
<keyword evidence="2" id="KW-0812">Transmembrane</keyword>
<dbReference type="EMBL" id="BNJQ01000023">
    <property type="protein sequence ID" value="GHP09094.1"/>
    <property type="molecule type" value="Genomic_DNA"/>
</dbReference>
<organism evidence="4 5">
    <name type="scientific">Pycnococcus provasolii</name>
    <dbReference type="NCBI Taxonomy" id="41880"/>
    <lineage>
        <taxon>Eukaryota</taxon>
        <taxon>Viridiplantae</taxon>
        <taxon>Chlorophyta</taxon>
        <taxon>Pseudoscourfieldiophyceae</taxon>
        <taxon>Pseudoscourfieldiales</taxon>
        <taxon>Pycnococcaceae</taxon>
        <taxon>Pycnococcus</taxon>
    </lineage>
</organism>